<proteinExistence type="inferred from homology"/>
<dbReference type="AlphaFoldDB" id="A0A7H0SL11"/>
<dbReference type="EMBL" id="CP046884">
    <property type="protein sequence ID" value="QNQ89236.1"/>
    <property type="molecule type" value="Genomic_DNA"/>
</dbReference>
<dbReference type="InterPro" id="IPR013785">
    <property type="entry name" value="Aldolase_TIM"/>
</dbReference>
<evidence type="ECO:0000256" key="8">
    <source>
        <dbReference type="ARBA" id="ARBA00022679"/>
    </source>
</evidence>
<feature type="domain" description="Quinolinate phosphoribosyl transferase C-terminal" evidence="12">
    <location>
        <begin position="119"/>
        <end position="284"/>
    </location>
</feature>
<dbReference type="Gene3D" id="3.90.1170.20">
    <property type="entry name" value="Quinolinate phosphoribosyl transferase, N-terminal domain"/>
    <property type="match status" value="1"/>
</dbReference>
<evidence type="ECO:0000256" key="4">
    <source>
        <dbReference type="ARBA" id="ARBA00011944"/>
    </source>
</evidence>
<feature type="domain" description="Quinolinate phosphoribosyl transferase N-terminal" evidence="13">
    <location>
        <begin position="25"/>
        <end position="117"/>
    </location>
</feature>
<evidence type="ECO:0000256" key="11">
    <source>
        <dbReference type="PIRNR" id="PIRNR006250"/>
    </source>
</evidence>
<dbReference type="Proteomes" id="UP000516320">
    <property type="component" value="Chromosome"/>
</dbReference>
<gene>
    <name evidence="14" type="ORF">GP475_00280</name>
</gene>
<keyword evidence="15" id="KW-1185">Reference proteome</keyword>
<evidence type="ECO:0000256" key="7">
    <source>
        <dbReference type="ARBA" id="ARBA00022676"/>
    </source>
</evidence>
<name>A0A7H0SL11_9CORY</name>
<dbReference type="FunFam" id="3.20.20.70:FF:000030">
    <property type="entry name" value="Nicotinate-nucleotide pyrophosphorylase, carboxylating"/>
    <property type="match status" value="1"/>
</dbReference>
<dbReference type="PIRSF" id="PIRSF006250">
    <property type="entry name" value="NadC_ModD"/>
    <property type="match status" value="1"/>
</dbReference>
<accession>A0A7H0SL11</accession>
<comment type="similarity">
    <text evidence="3 11">Belongs to the NadC/ModD family.</text>
</comment>
<dbReference type="Gene3D" id="3.20.20.70">
    <property type="entry name" value="Aldolase class I"/>
    <property type="match status" value="1"/>
</dbReference>
<dbReference type="InterPro" id="IPR002638">
    <property type="entry name" value="Quinolinate_PRibosylTrfase_C"/>
</dbReference>
<dbReference type="InterPro" id="IPR036068">
    <property type="entry name" value="Nicotinate_pribotase-like_C"/>
</dbReference>
<dbReference type="SUPFAM" id="SSF51690">
    <property type="entry name" value="Nicotinate/Quinolinate PRTase C-terminal domain-like"/>
    <property type="match status" value="1"/>
</dbReference>
<dbReference type="GO" id="GO:0009435">
    <property type="term" value="P:NAD+ biosynthetic process"/>
    <property type="evidence" value="ECO:0007669"/>
    <property type="project" value="UniProtKB-UniPathway"/>
</dbReference>
<dbReference type="InterPro" id="IPR004393">
    <property type="entry name" value="NadC"/>
</dbReference>
<dbReference type="GO" id="GO:0034213">
    <property type="term" value="P:quinolinate catabolic process"/>
    <property type="evidence" value="ECO:0007669"/>
    <property type="project" value="TreeGrafter"/>
</dbReference>
<dbReference type="Pfam" id="PF01729">
    <property type="entry name" value="QRPTase_C"/>
    <property type="match status" value="1"/>
</dbReference>
<dbReference type="GO" id="GO:0004514">
    <property type="term" value="F:nicotinate-nucleotide diphosphorylase (carboxylating) activity"/>
    <property type="evidence" value="ECO:0007669"/>
    <property type="project" value="UniProtKB-EC"/>
</dbReference>
<evidence type="ECO:0000256" key="1">
    <source>
        <dbReference type="ARBA" id="ARBA00003237"/>
    </source>
</evidence>
<evidence type="ECO:0000259" key="13">
    <source>
        <dbReference type="Pfam" id="PF02749"/>
    </source>
</evidence>
<evidence type="ECO:0000313" key="14">
    <source>
        <dbReference type="EMBL" id="QNQ89236.1"/>
    </source>
</evidence>
<evidence type="ECO:0000256" key="9">
    <source>
        <dbReference type="ARBA" id="ARBA00033102"/>
    </source>
</evidence>
<evidence type="ECO:0000313" key="15">
    <source>
        <dbReference type="Proteomes" id="UP000516320"/>
    </source>
</evidence>
<evidence type="ECO:0000259" key="12">
    <source>
        <dbReference type="Pfam" id="PF01729"/>
    </source>
</evidence>
<evidence type="ECO:0000256" key="6">
    <source>
        <dbReference type="ARBA" id="ARBA00022642"/>
    </source>
</evidence>
<dbReference type="CDD" id="cd01572">
    <property type="entry name" value="QPRTase"/>
    <property type="match status" value="1"/>
</dbReference>
<dbReference type="InterPro" id="IPR037128">
    <property type="entry name" value="Quinolinate_PRibosylTase_N_sf"/>
</dbReference>
<dbReference type="GO" id="GO:0005737">
    <property type="term" value="C:cytoplasm"/>
    <property type="evidence" value="ECO:0007669"/>
    <property type="project" value="TreeGrafter"/>
</dbReference>
<dbReference type="PANTHER" id="PTHR32179">
    <property type="entry name" value="NICOTINATE-NUCLEOTIDE PYROPHOSPHORYLASE [CARBOXYLATING]"/>
    <property type="match status" value="1"/>
</dbReference>
<dbReference type="KEGG" id="cpoy:GP475_00280"/>
<dbReference type="UniPathway" id="UPA00253">
    <property type="reaction ID" value="UER00331"/>
</dbReference>
<dbReference type="EC" id="2.4.2.19" evidence="4"/>
<reference evidence="14 15" key="1">
    <citation type="submission" date="2019-12" db="EMBL/GenBank/DDBJ databases">
        <title>Corynebacterium sp. nov., isolated from feces of the Anser Albifrons in China.</title>
        <authorList>
            <person name="Liu Q."/>
        </authorList>
    </citation>
    <scope>NUCLEOTIDE SEQUENCE [LARGE SCALE GENOMIC DNA]</scope>
    <source>
        <strain evidence="14 15">4H37-19</strain>
    </source>
</reference>
<comment type="catalytic activity">
    <reaction evidence="10">
        <text>nicotinate beta-D-ribonucleotide + CO2 + diphosphate = quinolinate + 5-phospho-alpha-D-ribose 1-diphosphate + 2 H(+)</text>
        <dbReference type="Rhea" id="RHEA:12733"/>
        <dbReference type="ChEBI" id="CHEBI:15378"/>
        <dbReference type="ChEBI" id="CHEBI:16526"/>
        <dbReference type="ChEBI" id="CHEBI:29959"/>
        <dbReference type="ChEBI" id="CHEBI:33019"/>
        <dbReference type="ChEBI" id="CHEBI:57502"/>
        <dbReference type="ChEBI" id="CHEBI:58017"/>
        <dbReference type="EC" id="2.4.2.19"/>
    </reaction>
</comment>
<protein>
    <recommendedName>
        <fullName evidence="5">Nicotinate-nucleotide pyrophosphorylase [carboxylating]</fullName>
        <ecNumber evidence="4">2.4.2.19</ecNumber>
    </recommendedName>
    <alternativeName>
        <fullName evidence="9">Quinolinate phosphoribosyltransferase [decarboxylating]</fullName>
    </alternativeName>
</protein>
<keyword evidence="6" id="KW-0662">Pyridine nucleotide biosynthesis</keyword>
<dbReference type="PANTHER" id="PTHR32179:SF3">
    <property type="entry name" value="NICOTINATE-NUCLEOTIDE PYROPHOSPHORYLASE [CARBOXYLATING]"/>
    <property type="match status" value="1"/>
</dbReference>
<comment type="function">
    <text evidence="1">Involved in the catabolism of quinolinic acid (QA).</text>
</comment>
<evidence type="ECO:0000256" key="2">
    <source>
        <dbReference type="ARBA" id="ARBA00004893"/>
    </source>
</evidence>
<comment type="pathway">
    <text evidence="2">Cofactor biosynthesis; NAD(+) biosynthesis; nicotinate D-ribonucleotide from quinolinate: step 1/1.</text>
</comment>
<evidence type="ECO:0000256" key="10">
    <source>
        <dbReference type="ARBA" id="ARBA00047445"/>
    </source>
</evidence>
<dbReference type="RefSeq" id="WP_187974691.1">
    <property type="nucleotide sequence ID" value="NZ_CP046884.1"/>
</dbReference>
<dbReference type="InterPro" id="IPR027277">
    <property type="entry name" value="NadC/ModD"/>
</dbReference>
<evidence type="ECO:0000256" key="3">
    <source>
        <dbReference type="ARBA" id="ARBA00009400"/>
    </source>
</evidence>
<dbReference type="InterPro" id="IPR022412">
    <property type="entry name" value="Quinolinate_PRibosylTrfase_N"/>
</dbReference>
<evidence type="ECO:0000256" key="5">
    <source>
        <dbReference type="ARBA" id="ARBA00020990"/>
    </source>
</evidence>
<dbReference type="NCBIfam" id="TIGR00078">
    <property type="entry name" value="nadC"/>
    <property type="match status" value="1"/>
</dbReference>
<keyword evidence="8 11" id="KW-0808">Transferase</keyword>
<dbReference type="SUPFAM" id="SSF54675">
    <property type="entry name" value="Nicotinate/Quinolinate PRTase N-terminal domain-like"/>
    <property type="match status" value="1"/>
</dbReference>
<organism evidence="14 15">
    <name type="scientific">Corynebacterium poyangense</name>
    <dbReference type="NCBI Taxonomy" id="2684405"/>
    <lineage>
        <taxon>Bacteria</taxon>
        <taxon>Bacillati</taxon>
        <taxon>Actinomycetota</taxon>
        <taxon>Actinomycetes</taxon>
        <taxon>Mycobacteriales</taxon>
        <taxon>Corynebacteriaceae</taxon>
        <taxon>Corynebacterium</taxon>
    </lineage>
</organism>
<keyword evidence="7 11" id="KW-0328">Glycosyltransferase</keyword>
<dbReference type="Pfam" id="PF02749">
    <property type="entry name" value="QRPTase_N"/>
    <property type="match status" value="1"/>
</dbReference>
<sequence>MMLKSNYVREVVNRALDEDLEWGPDITTDATVPIGQHGTALVVAREAGVVAGLPVAQVVAEQWALRRKLDPGTITCEHMLDDGQRIQAGETALAISAPIREILSFERVLLNFLSQLSGVATHTRRWVDAVEGTGAQIRDTRKTIPTLRKLQKYAVRCGGGVNHRMGLGDAALVKDNHIAATGSLGLAVERIRSADPDITIQVECDTEDQVQEALDAGVNLLLLDNMSPRQVANCVAAIHQAGAKAEASGELKLSNARAYAETGVDYLAVGALTHSSTVLDLGLDLG</sequence>